<evidence type="ECO:0000313" key="2">
    <source>
        <dbReference type="EMBL" id="GMM57308.1"/>
    </source>
</evidence>
<keyword evidence="2" id="KW-0687">Ribonucleoprotein</keyword>
<protein>
    <submittedName>
        <fullName evidence="2">Mitochondrial 37S ribosomal protein</fullName>
    </submittedName>
</protein>
<feature type="compositionally biased region" description="Basic residues" evidence="1">
    <location>
        <begin position="159"/>
        <end position="169"/>
    </location>
</feature>
<dbReference type="EMBL" id="BTGD01000011">
    <property type="protein sequence ID" value="GMM57308.1"/>
    <property type="molecule type" value="Genomic_DNA"/>
</dbReference>
<feature type="region of interest" description="Disordered" evidence="1">
    <location>
        <begin position="31"/>
        <end position="116"/>
    </location>
</feature>
<organism evidence="2 3">
    <name type="scientific">Maudiozyma humilis</name>
    <name type="common">Sour dough yeast</name>
    <name type="synonym">Kazachstania humilis</name>
    <dbReference type="NCBI Taxonomy" id="51915"/>
    <lineage>
        <taxon>Eukaryota</taxon>
        <taxon>Fungi</taxon>
        <taxon>Dikarya</taxon>
        <taxon>Ascomycota</taxon>
        <taxon>Saccharomycotina</taxon>
        <taxon>Saccharomycetes</taxon>
        <taxon>Saccharomycetales</taxon>
        <taxon>Saccharomycetaceae</taxon>
        <taxon>Maudiozyma</taxon>
    </lineage>
</organism>
<evidence type="ECO:0000313" key="3">
    <source>
        <dbReference type="Proteomes" id="UP001377567"/>
    </source>
</evidence>
<feature type="region of interest" description="Disordered" evidence="1">
    <location>
        <begin position="146"/>
        <end position="182"/>
    </location>
</feature>
<gene>
    <name evidence="2" type="ORF">DAKH74_039240</name>
</gene>
<sequence length="360" mass="40391">MLSRRVARACYSTNITQDFINDLLVRAKEATTNSVKTATPKQQNGQKKGNYNRNRDGERQGKFARDGERSGKFARDGNRPPRNANGRRFNRDGQSNNQQQKSDTAQGQAMANADPNSTVKFEQRQFGGRKSAETDSADLLDVLQDAPKLNARSDNKQSFQKRRGPRVRRNASNQRGNDKFRAPRAPVVVESLDYHPEEITPASLLKYSSDLYHVQSSRANNFALRSMNESNFPVTRQCNIDSVHAYTPFLADGSFGKYMPAHSLILQKEAQLRNTEVVVNKEELLASVKGKYPQLKDHKAADFKGVSSNATTQKNLAKHSHIVRLALQNNTALNRNPEKLNIVYDVCSGLKPMSELRNAN</sequence>
<reference evidence="2 3" key="1">
    <citation type="journal article" date="2023" name="Elife">
        <title>Identification of key yeast species and microbe-microbe interactions impacting larval growth of Drosophila in the wild.</title>
        <authorList>
            <person name="Mure A."/>
            <person name="Sugiura Y."/>
            <person name="Maeda R."/>
            <person name="Honda K."/>
            <person name="Sakurai N."/>
            <person name="Takahashi Y."/>
            <person name="Watada M."/>
            <person name="Katoh T."/>
            <person name="Gotoh A."/>
            <person name="Gotoh Y."/>
            <person name="Taniguchi I."/>
            <person name="Nakamura K."/>
            <person name="Hayashi T."/>
            <person name="Katayama T."/>
            <person name="Uemura T."/>
            <person name="Hattori Y."/>
        </authorList>
    </citation>
    <scope>NUCLEOTIDE SEQUENCE [LARGE SCALE GENOMIC DNA]</scope>
    <source>
        <strain evidence="2 3">KH-74</strain>
    </source>
</reference>
<comment type="caution">
    <text evidence="2">The sequence shown here is derived from an EMBL/GenBank/DDBJ whole genome shotgun (WGS) entry which is preliminary data.</text>
</comment>
<keyword evidence="3" id="KW-1185">Reference proteome</keyword>
<dbReference type="Proteomes" id="UP001377567">
    <property type="component" value="Unassembled WGS sequence"/>
</dbReference>
<feature type="compositionally biased region" description="Polar residues" evidence="1">
    <location>
        <begin position="92"/>
        <end position="116"/>
    </location>
</feature>
<proteinExistence type="predicted"/>
<feature type="compositionally biased region" description="Polar residues" evidence="1">
    <location>
        <begin position="31"/>
        <end position="52"/>
    </location>
</feature>
<keyword evidence="2" id="KW-0689">Ribosomal protein</keyword>
<accession>A0AAV5S175</accession>
<feature type="compositionally biased region" description="Basic and acidic residues" evidence="1">
    <location>
        <begin position="53"/>
        <end position="79"/>
    </location>
</feature>
<dbReference type="GO" id="GO:0005840">
    <property type="term" value="C:ribosome"/>
    <property type="evidence" value="ECO:0007669"/>
    <property type="project" value="UniProtKB-KW"/>
</dbReference>
<dbReference type="AlphaFoldDB" id="A0AAV5S175"/>
<evidence type="ECO:0000256" key="1">
    <source>
        <dbReference type="SAM" id="MobiDB-lite"/>
    </source>
</evidence>
<name>A0AAV5S175_MAUHU</name>